<reference evidence="1" key="1">
    <citation type="submission" date="2014-11" db="EMBL/GenBank/DDBJ databases">
        <authorList>
            <person name="Amaro Gonzalez C."/>
        </authorList>
    </citation>
    <scope>NUCLEOTIDE SEQUENCE</scope>
</reference>
<dbReference type="EMBL" id="GBXM01093223">
    <property type="protein sequence ID" value="JAH15354.1"/>
    <property type="molecule type" value="Transcribed_RNA"/>
</dbReference>
<sequence length="18" mass="2150">MCKSNLGKRKLALRRDPY</sequence>
<protein>
    <submittedName>
        <fullName evidence="1">Uncharacterized protein</fullName>
    </submittedName>
</protein>
<proteinExistence type="predicted"/>
<evidence type="ECO:0000313" key="1">
    <source>
        <dbReference type="EMBL" id="JAH15354.1"/>
    </source>
</evidence>
<reference evidence="1" key="2">
    <citation type="journal article" date="2015" name="Fish Shellfish Immunol.">
        <title>Early steps in the European eel (Anguilla anguilla)-Vibrio vulnificus interaction in the gills: Role of the RtxA13 toxin.</title>
        <authorList>
            <person name="Callol A."/>
            <person name="Pajuelo D."/>
            <person name="Ebbesson L."/>
            <person name="Teles M."/>
            <person name="MacKenzie S."/>
            <person name="Amaro C."/>
        </authorList>
    </citation>
    <scope>NUCLEOTIDE SEQUENCE</scope>
</reference>
<accession>A0A0E9QF10</accession>
<name>A0A0E9QF10_ANGAN</name>
<dbReference type="AlphaFoldDB" id="A0A0E9QF10"/>
<organism evidence="1">
    <name type="scientific">Anguilla anguilla</name>
    <name type="common">European freshwater eel</name>
    <name type="synonym">Muraena anguilla</name>
    <dbReference type="NCBI Taxonomy" id="7936"/>
    <lineage>
        <taxon>Eukaryota</taxon>
        <taxon>Metazoa</taxon>
        <taxon>Chordata</taxon>
        <taxon>Craniata</taxon>
        <taxon>Vertebrata</taxon>
        <taxon>Euteleostomi</taxon>
        <taxon>Actinopterygii</taxon>
        <taxon>Neopterygii</taxon>
        <taxon>Teleostei</taxon>
        <taxon>Anguilliformes</taxon>
        <taxon>Anguillidae</taxon>
        <taxon>Anguilla</taxon>
    </lineage>
</organism>